<evidence type="ECO:0000313" key="3">
    <source>
        <dbReference type="Proteomes" id="UP000034539"/>
    </source>
</evidence>
<proteinExistence type="predicted"/>
<feature type="region of interest" description="Disordered" evidence="1">
    <location>
        <begin position="55"/>
        <end position="84"/>
    </location>
</feature>
<reference evidence="2 3" key="1">
    <citation type="journal article" date="2015" name="Nature">
        <title>rRNA introns, odd ribosomes, and small enigmatic genomes across a large radiation of phyla.</title>
        <authorList>
            <person name="Brown C.T."/>
            <person name="Hug L.A."/>
            <person name="Thomas B.C."/>
            <person name="Sharon I."/>
            <person name="Castelle C.J."/>
            <person name="Singh A."/>
            <person name="Wilkins M.J."/>
            <person name="Williams K.H."/>
            <person name="Banfield J.F."/>
        </authorList>
    </citation>
    <scope>NUCLEOTIDE SEQUENCE [LARGE SCALE GENOMIC DNA]</scope>
</reference>
<organism evidence="2 3">
    <name type="scientific">Candidatus Gottesmanbacteria bacterium GW2011_GWC2_39_8</name>
    <dbReference type="NCBI Taxonomy" id="1618450"/>
    <lineage>
        <taxon>Bacteria</taxon>
        <taxon>Candidatus Gottesmaniibacteriota</taxon>
    </lineage>
</organism>
<dbReference type="Proteomes" id="UP000034539">
    <property type="component" value="Unassembled WGS sequence"/>
</dbReference>
<dbReference type="AlphaFoldDB" id="A0A0G0T3M3"/>
<sequence>MTRTNEAICRPEGEIVESTPYGLRCRVYLRHGVCIRSGASVGKSNNNYCRVRSDAVSDGGVPPNRSASKQKHSGNPSLIAISGC</sequence>
<evidence type="ECO:0000256" key="1">
    <source>
        <dbReference type="SAM" id="MobiDB-lite"/>
    </source>
</evidence>
<accession>A0A0G0T3M3</accession>
<comment type="caution">
    <text evidence="2">The sequence shown here is derived from an EMBL/GenBank/DDBJ whole genome shotgun (WGS) entry which is preliminary data.</text>
</comment>
<dbReference type="EMBL" id="LBXN01000044">
    <property type="protein sequence ID" value="KKR32442.1"/>
    <property type="molecule type" value="Genomic_DNA"/>
</dbReference>
<name>A0A0G0T3M3_9BACT</name>
<protein>
    <submittedName>
        <fullName evidence="2">Uncharacterized protein</fullName>
    </submittedName>
</protein>
<gene>
    <name evidence="2" type="ORF">UT63_C0044G0009</name>
</gene>
<evidence type="ECO:0000313" key="2">
    <source>
        <dbReference type="EMBL" id="KKR32442.1"/>
    </source>
</evidence>